<evidence type="ECO:0000313" key="1">
    <source>
        <dbReference type="EMBL" id="KAF6405072.1"/>
    </source>
</evidence>
<dbReference type="AlphaFoldDB" id="A0A7J8C2J6"/>
<proteinExistence type="predicted"/>
<keyword evidence="2" id="KW-1185">Reference proteome</keyword>
<sequence length="168" mass="19412">MCNLSQKEGSSLFAVLSERQRKTLHLHAEQLISFRPLDVQFRKQPHRLNKKRVHGAKTEPCRWRWPRDCRSLQAELSAWETMPRAQNVTWETPPQRSMLYALCSSGFSEGPLSGCCLACFSFIQGQDRFYIPTHLELKRHSAALMGLNATSLAEERKTLNKGRRMLRV</sequence>
<organism evidence="1 2">
    <name type="scientific">Rousettus aegyptiacus</name>
    <name type="common">Egyptian fruit bat</name>
    <name type="synonym">Pteropus aegyptiacus</name>
    <dbReference type="NCBI Taxonomy" id="9407"/>
    <lineage>
        <taxon>Eukaryota</taxon>
        <taxon>Metazoa</taxon>
        <taxon>Chordata</taxon>
        <taxon>Craniata</taxon>
        <taxon>Vertebrata</taxon>
        <taxon>Euteleostomi</taxon>
        <taxon>Mammalia</taxon>
        <taxon>Eutheria</taxon>
        <taxon>Laurasiatheria</taxon>
        <taxon>Chiroptera</taxon>
        <taxon>Yinpterochiroptera</taxon>
        <taxon>Pteropodoidea</taxon>
        <taxon>Pteropodidae</taxon>
        <taxon>Rousettinae</taxon>
        <taxon>Rousettus</taxon>
    </lineage>
</organism>
<dbReference type="EMBL" id="JACASE010000015">
    <property type="protein sequence ID" value="KAF6405072.1"/>
    <property type="molecule type" value="Genomic_DNA"/>
</dbReference>
<evidence type="ECO:0000313" key="2">
    <source>
        <dbReference type="Proteomes" id="UP000593571"/>
    </source>
</evidence>
<gene>
    <name evidence="1" type="ORF">HJG63_009383</name>
</gene>
<name>A0A7J8C2J6_ROUAE</name>
<comment type="caution">
    <text evidence="1">The sequence shown here is derived from an EMBL/GenBank/DDBJ whole genome shotgun (WGS) entry which is preliminary data.</text>
</comment>
<accession>A0A7J8C2J6</accession>
<dbReference type="Proteomes" id="UP000593571">
    <property type="component" value="Unassembled WGS sequence"/>
</dbReference>
<protein>
    <submittedName>
        <fullName evidence="1">Uncharacterized protein</fullName>
    </submittedName>
</protein>
<reference evidence="1 2" key="1">
    <citation type="journal article" date="2020" name="Nature">
        <title>Six reference-quality genomes reveal evolution of bat adaptations.</title>
        <authorList>
            <person name="Jebb D."/>
            <person name="Huang Z."/>
            <person name="Pippel M."/>
            <person name="Hughes G.M."/>
            <person name="Lavrichenko K."/>
            <person name="Devanna P."/>
            <person name="Winkler S."/>
            <person name="Jermiin L.S."/>
            <person name="Skirmuntt E.C."/>
            <person name="Katzourakis A."/>
            <person name="Burkitt-Gray L."/>
            <person name="Ray D.A."/>
            <person name="Sullivan K.A.M."/>
            <person name="Roscito J.G."/>
            <person name="Kirilenko B.M."/>
            <person name="Davalos L.M."/>
            <person name="Corthals A.P."/>
            <person name="Power M.L."/>
            <person name="Jones G."/>
            <person name="Ransome R.D."/>
            <person name="Dechmann D.K.N."/>
            <person name="Locatelli A.G."/>
            <person name="Puechmaille S.J."/>
            <person name="Fedrigo O."/>
            <person name="Jarvis E.D."/>
            <person name="Hiller M."/>
            <person name="Vernes S.C."/>
            <person name="Myers E.W."/>
            <person name="Teeling E.C."/>
        </authorList>
    </citation>
    <scope>NUCLEOTIDE SEQUENCE [LARGE SCALE GENOMIC DNA]</scope>
    <source>
        <strain evidence="1">MRouAeg1</strain>
        <tissue evidence="1">Muscle</tissue>
    </source>
</reference>